<organism evidence="1 2">
    <name type="scientific">Corchorus olitorius</name>
    <dbReference type="NCBI Taxonomy" id="93759"/>
    <lineage>
        <taxon>Eukaryota</taxon>
        <taxon>Viridiplantae</taxon>
        <taxon>Streptophyta</taxon>
        <taxon>Embryophyta</taxon>
        <taxon>Tracheophyta</taxon>
        <taxon>Spermatophyta</taxon>
        <taxon>Magnoliopsida</taxon>
        <taxon>eudicotyledons</taxon>
        <taxon>Gunneridae</taxon>
        <taxon>Pentapetalae</taxon>
        <taxon>rosids</taxon>
        <taxon>malvids</taxon>
        <taxon>Malvales</taxon>
        <taxon>Malvaceae</taxon>
        <taxon>Grewioideae</taxon>
        <taxon>Apeibeae</taxon>
        <taxon>Corchorus</taxon>
    </lineage>
</organism>
<dbReference type="Proteomes" id="UP000187203">
    <property type="component" value="Unassembled WGS sequence"/>
</dbReference>
<reference evidence="2" key="1">
    <citation type="submission" date="2013-09" db="EMBL/GenBank/DDBJ databases">
        <title>Corchorus olitorius genome sequencing.</title>
        <authorList>
            <person name="Alam M."/>
            <person name="Haque M.S."/>
            <person name="Islam M.S."/>
            <person name="Emdad E.M."/>
            <person name="Islam M.M."/>
            <person name="Ahmed B."/>
            <person name="Halim A."/>
            <person name="Hossen Q.M.M."/>
            <person name="Hossain M.Z."/>
            <person name="Ahmed R."/>
            <person name="Khan M.M."/>
            <person name="Islam R."/>
            <person name="Rashid M.M."/>
            <person name="Khan S.A."/>
            <person name="Rahman M.S."/>
            <person name="Alam M."/>
            <person name="Yahiya A.S."/>
            <person name="Khan M.S."/>
            <person name="Azam M.S."/>
            <person name="Haque T."/>
            <person name="Lashkar M.Z.H."/>
            <person name="Akhand A.I."/>
            <person name="Morshed G."/>
            <person name="Roy S."/>
            <person name="Uddin K.S."/>
            <person name="Rabeya T."/>
            <person name="Hossain A.S."/>
            <person name="Chowdhury A."/>
            <person name="Snigdha A.R."/>
            <person name="Mortoza M.S."/>
            <person name="Matin S.A."/>
            <person name="Hoque S.M.E."/>
            <person name="Islam M.K."/>
            <person name="Roy D.K."/>
            <person name="Haider R."/>
            <person name="Moosa M.M."/>
            <person name="Elias S.M."/>
            <person name="Hasan A.M."/>
            <person name="Jahan S."/>
            <person name="Shafiuddin M."/>
            <person name="Mahmood N."/>
            <person name="Shommy N.S."/>
        </authorList>
    </citation>
    <scope>NUCLEOTIDE SEQUENCE [LARGE SCALE GENOMIC DNA]</scope>
    <source>
        <strain evidence="2">cv. O-4</strain>
    </source>
</reference>
<accession>A0A1R3FZC8</accession>
<evidence type="ECO:0000313" key="1">
    <source>
        <dbReference type="EMBL" id="OMO51193.1"/>
    </source>
</evidence>
<evidence type="ECO:0000313" key="2">
    <source>
        <dbReference type="Proteomes" id="UP000187203"/>
    </source>
</evidence>
<sequence length="40" mass="4612">MESIRSGQNLDSAKISHWGHRSGIREINVVSDCARFPFFY</sequence>
<dbReference type="AlphaFoldDB" id="A0A1R3FZC8"/>
<proteinExistence type="predicted"/>
<name>A0A1R3FZC8_9ROSI</name>
<gene>
    <name evidence="1" type="ORF">COLO4_37777</name>
</gene>
<keyword evidence="2" id="KW-1185">Reference proteome</keyword>
<dbReference type="EMBL" id="AWUE01024279">
    <property type="protein sequence ID" value="OMO51193.1"/>
    <property type="molecule type" value="Genomic_DNA"/>
</dbReference>
<comment type="caution">
    <text evidence="1">The sequence shown here is derived from an EMBL/GenBank/DDBJ whole genome shotgun (WGS) entry which is preliminary data.</text>
</comment>
<protein>
    <submittedName>
        <fullName evidence="1">Uncharacterized protein</fullName>
    </submittedName>
</protein>